<dbReference type="eggNOG" id="ENOG502RZ3E">
    <property type="taxonomic scope" value="Eukaryota"/>
</dbReference>
<accession>C1N1Q0</accession>
<reference evidence="2 3" key="1">
    <citation type="journal article" date="2009" name="Science">
        <title>Green evolution and dynamic adaptations revealed by genomes of the marine picoeukaryotes Micromonas.</title>
        <authorList>
            <person name="Worden A.Z."/>
            <person name="Lee J.H."/>
            <person name="Mock T."/>
            <person name="Rouze P."/>
            <person name="Simmons M.P."/>
            <person name="Aerts A.L."/>
            <person name="Allen A.E."/>
            <person name="Cuvelier M.L."/>
            <person name="Derelle E."/>
            <person name="Everett M.V."/>
            <person name="Foulon E."/>
            <person name="Grimwood J."/>
            <person name="Gundlach H."/>
            <person name="Henrissat B."/>
            <person name="Napoli C."/>
            <person name="McDonald S.M."/>
            <person name="Parker M.S."/>
            <person name="Rombauts S."/>
            <person name="Salamov A."/>
            <person name="Von Dassow P."/>
            <person name="Badger J.H."/>
            <person name="Coutinho P.M."/>
            <person name="Demir E."/>
            <person name="Dubchak I."/>
            <person name="Gentemann C."/>
            <person name="Eikrem W."/>
            <person name="Gready J.E."/>
            <person name="John U."/>
            <person name="Lanier W."/>
            <person name="Lindquist E.A."/>
            <person name="Lucas S."/>
            <person name="Mayer K.F."/>
            <person name="Moreau H."/>
            <person name="Not F."/>
            <person name="Otillar R."/>
            <person name="Panaud O."/>
            <person name="Pangilinan J."/>
            <person name="Paulsen I."/>
            <person name="Piegu B."/>
            <person name="Poliakov A."/>
            <person name="Robbens S."/>
            <person name="Schmutz J."/>
            <person name="Toulza E."/>
            <person name="Wyss T."/>
            <person name="Zelensky A."/>
            <person name="Zhou K."/>
            <person name="Armbrust E.V."/>
            <person name="Bhattacharya D."/>
            <person name="Goodenough U.W."/>
            <person name="Van de Peer Y."/>
            <person name="Grigoriev I.V."/>
        </authorList>
    </citation>
    <scope>NUCLEOTIDE SEQUENCE [LARGE SCALE GENOMIC DNA]</scope>
    <source>
        <strain evidence="2 3">CCMP1545</strain>
    </source>
</reference>
<dbReference type="Proteomes" id="UP000001876">
    <property type="component" value="Unassembled WGS sequence"/>
</dbReference>
<evidence type="ECO:0000313" key="3">
    <source>
        <dbReference type="Proteomes" id="UP000001876"/>
    </source>
</evidence>
<dbReference type="GeneID" id="9687394"/>
<evidence type="ECO:0000256" key="1">
    <source>
        <dbReference type="SAM" id="Phobius"/>
    </source>
</evidence>
<protein>
    <submittedName>
        <fullName evidence="2">Predicted protein</fullName>
    </submittedName>
</protein>
<feature type="transmembrane region" description="Helical" evidence="1">
    <location>
        <begin position="68"/>
        <end position="89"/>
    </location>
</feature>
<dbReference type="EMBL" id="GG663745">
    <property type="protein sequence ID" value="EEH53867.1"/>
    <property type="molecule type" value="Genomic_DNA"/>
</dbReference>
<dbReference type="OMA" id="TFIVIID"/>
<dbReference type="AlphaFoldDB" id="C1N1Q0"/>
<dbReference type="Pfam" id="PF02681">
    <property type="entry name" value="DUF212"/>
    <property type="match status" value="1"/>
</dbReference>
<gene>
    <name evidence="2" type="ORF">MICPUCDRAFT_35562</name>
</gene>
<sequence>MTADLSVFDNVGLVAAIIAVFVAQFLKPFAEWARTRRARPSLALASGGFPSSHSALVAALAAGTGCQVGLADPGFGCAVVLALVVMYDAMGVRRQAGRHAAAINSLVSGLPSDFARAIQEKPLREHIGHTPVQVLAGMGLGVFIGVACGKFVGW</sequence>
<proteinExistence type="predicted"/>
<dbReference type="PANTHER" id="PTHR31446">
    <property type="entry name" value="ACID PHOSPHATASE/VANADIUM-DEPENDENT HALOPEROXIDASE-RELATED PROTEIN"/>
    <property type="match status" value="1"/>
</dbReference>
<dbReference type="RefSeq" id="XP_003062155.1">
    <property type="nucleotide sequence ID" value="XM_003062109.1"/>
</dbReference>
<dbReference type="InterPro" id="IPR003832">
    <property type="entry name" value="DUF212"/>
</dbReference>
<feature type="transmembrane region" description="Helical" evidence="1">
    <location>
        <begin position="42"/>
        <end position="62"/>
    </location>
</feature>
<evidence type="ECO:0000313" key="2">
    <source>
        <dbReference type="EMBL" id="EEH53867.1"/>
    </source>
</evidence>
<dbReference type="PANTHER" id="PTHR31446:SF29">
    <property type="entry name" value="ACID PHOSPHATASE_VANADIUM-DEPENDENT HALOPEROXIDASE-RELATED PROTEIN"/>
    <property type="match status" value="1"/>
</dbReference>
<keyword evidence="1" id="KW-0472">Membrane</keyword>
<dbReference type="OrthoDB" id="498023at2759"/>
<keyword evidence="3" id="KW-1185">Reference proteome</keyword>
<dbReference type="KEGG" id="mpp:MICPUCDRAFT_35562"/>
<name>C1N1Q0_MICPC</name>
<keyword evidence="1" id="KW-0812">Transmembrane</keyword>
<organism evidence="3">
    <name type="scientific">Micromonas pusilla (strain CCMP1545)</name>
    <name type="common">Picoplanktonic green alga</name>
    <dbReference type="NCBI Taxonomy" id="564608"/>
    <lineage>
        <taxon>Eukaryota</taxon>
        <taxon>Viridiplantae</taxon>
        <taxon>Chlorophyta</taxon>
        <taxon>Mamiellophyceae</taxon>
        <taxon>Mamiellales</taxon>
        <taxon>Mamiellaceae</taxon>
        <taxon>Micromonas</taxon>
    </lineage>
</organism>
<feature type="transmembrane region" description="Helical" evidence="1">
    <location>
        <begin position="12"/>
        <end position="30"/>
    </location>
</feature>
<keyword evidence="1" id="KW-1133">Transmembrane helix</keyword>